<dbReference type="Proteomes" id="UP001500064">
    <property type="component" value="Unassembled WGS sequence"/>
</dbReference>
<name>A0ABP4QR24_9ACTN</name>
<gene>
    <name evidence="1" type="ORF">GCM10009733_010420</name>
</gene>
<sequence length="100" mass="11096">MAVAAYIINFPNWLDGYEHETQSKGYLVGVRVESDNRVYDLVIYDPIRLRQDIEDEVQSAGYFAAPNLLVVSVVTRAEIEAAIRDISGSGFSGFHANTSI</sequence>
<keyword evidence="2" id="KW-1185">Reference proteome</keyword>
<evidence type="ECO:0000313" key="1">
    <source>
        <dbReference type="EMBL" id="GAA1616048.1"/>
    </source>
</evidence>
<evidence type="ECO:0000313" key="2">
    <source>
        <dbReference type="Proteomes" id="UP001500064"/>
    </source>
</evidence>
<proteinExistence type="predicted"/>
<organism evidence="1 2">
    <name type="scientific">Nonomuraea maheshkhaliensis</name>
    <dbReference type="NCBI Taxonomy" id="419590"/>
    <lineage>
        <taxon>Bacteria</taxon>
        <taxon>Bacillati</taxon>
        <taxon>Actinomycetota</taxon>
        <taxon>Actinomycetes</taxon>
        <taxon>Streptosporangiales</taxon>
        <taxon>Streptosporangiaceae</taxon>
        <taxon>Nonomuraea</taxon>
    </lineage>
</organism>
<comment type="caution">
    <text evidence="1">The sequence shown here is derived from an EMBL/GenBank/DDBJ whole genome shotgun (WGS) entry which is preliminary data.</text>
</comment>
<dbReference type="EMBL" id="BAAAMU010000005">
    <property type="protein sequence ID" value="GAA1616048.1"/>
    <property type="molecule type" value="Genomic_DNA"/>
</dbReference>
<protein>
    <submittedName>
        <fullName evidence="1">Uncharacterized protein</fullName>
    </submittedName>
</protein>
<accession>A0ABP4QR24</accession>
<reference evidence="2" key="1">
    <citation type="journal article" date="2019" name="Int. J. Syst. Evol. Microbiol.">
        <title>The Global Catalogue of Microorganisms (GCM) 10K type strain sequencing project: providing services to taxonomists for standard genome sequencing and annotation.</title>
        <authorList>
            <consortium name="The Broad Institute Genomics Platform"/>
            <consortium name="The Broad Institute Genome Sequencing Center for Infectious Disease"/>
            <person name="Wu L."/>
            <person name="Ma J."/>
        </authorList>
    </citation>
    <scope>NUCLEOTIDE SEQUENCE [LARGE SCALE GENOMIC DNA]</scope>
    <source>
        <strain evidence="2">JCM 13929</strain>
    </source>
</reference>